<feature type="active site" description="Proton acceptor" evidence="8">
    <location>
        <position position="248"/>
    </location>
</feature>
<accession>A0A5B3GD26</accession>
<evidence type="ECO:0000256" key="7">
    <source>
        <dbReference type="ARBA" id="ARBA00022842"/>
    </source>
</evidence>
<dbReference type="Pfam" id="PF01223">
    <property type="entry name" value="Endonuclease_NS"/>
    <property type="match status" value="1"/>
</dbReference>
<gene>
    <name evidence="13" type="ORF">F2Y13_04965</name>
</gene>
<keyword evidence="4 9" id="KW-0479">Metal-binding</keyword>
<evidence type="ECO:0000256" key="4">
    <source>
        <dbReference type="ARBA" id="ARBA00022723"/>
    </source>
</evidence>
<comment type="caution">
    <text evidence="13">The sequence shown here is derived from an EMBL/GenBank/DDBJ whole genome shotgun (WGS) entry which is preliminary data.</text>
</comment>
<dbReference type="PROSITE" id="PS51257">
    <property type="entry name" value="PROKAR_LIPOPROTEIN"/>
    <property type="match status" value="1"/>
</dbReference>
<dbReference type="SMART" id="SM00477">
    <property type="entry name" value="NUC"/>
    <property type="match status" value="1"/>
</dbReference>
<keyword evidence="10" id="KW-0732">Signal</keyword>
<feature type="chain" id="PRO_5023027974" evidence="10">
    <location>
        <begin position="24"/>
        <end position="409"/>
    </location>
</feature>
<keyword evidence="3" id="KW-0540">Nuclease</keyword>
<dbReference type="InterPro" id="IPR040255">
    <property type="entry name" value="Non-specific_endonuclease"/>
</dbReference>
<dbReference type="GO" id="GO:0004519">
    <property type="term" value="F:endonuclease activity"/>
    <property type="evidence" value="ECO:0007669"/>
    <property type="project" value="UniProtKB-KW"/>
</dbReference>
<dbReference type="GO" id="GO:0016787">
    <property type="term" value="F:hydrolase activity"/>
    <property type="evidence" value="ECO:0007669"/>
    <property type="project" value="UniProtKB-KW"/>
</dbReference>
<evidence type="ECO:0000256" key="8">
    <source>
        <dbReference type="PIRSR" id="PIRSR640255-1"/>
    </source>
</evidence>
<evidence type="ECO:0000256" key="9">
    <source>
        <dbReference type="PIRSR" id="PIRSR640255-2"/>
    </source>
</evidence>
<evidence type="ECO:0000256" key="3">
    <source>
        <dbReference type="ARBA" id="ARBA00022722"/>
    </source>
</evidence>
<dbReference type="InterPro" id="IPR020821">
    <property type="entry name" value="ENPP1-3/EXOG-like_nuc-like"/>
</dbReference>
<feature type="domain" description="DNA/RNA non-specific endonuclease/pyrophosphatase/phosphodiesterase" evidence="12">
    <location>
        <begin position="173"/>
        <end position="395"/>
    </location>
</feature>
<name>A0A5B3GD26_9BACT</name>
<evidence type="ECO:0000256" key="10">
    <source>
        <dbReference type="SAM" id="SignalP"/>
    </source>
</evidence>
<dbReference type="EMBL" id="VVXK01000005">
    <property type="protein sequence ID" value="KAA2370909.1"/>
    <property type="molecule type" value="Genomic_DNA"/>
</dbReference>
<sequence>MMLKIKQIGMLLVTMSAMLVLFAGCGDKDDGGDKESLATLVAETVSSSTTTNKISTQGPSGITFEATIVSQGGDAEWCSFDLNKQVSSAGGNVGDPAYLYLNKNNSDDDRTARIDVTYTNGYSTSLTLTQRAAGFIDYDRSWGEQPEYRSDDAYIYKTYYATFVSNQFFPGGKLRNYSVCYDVDRHISHWVAYPIFKKVYETPVLSRVNDFNYDPNDQLPVIPTRDQQYIGTGGNGRGYGAWGYDRGHMLPQASRYNNYEPNRMTYYGTNMMPQNSTLNQNIWASLEGKVRGWGGLQTYDTLYVVTGAAFKSTKTIDNANGPIAVPSHCWKVLLRQRGNQNRQISQFKADELKAIGFVFTNDDAGAATSIESAVRSVKEIEELTGFKFFRNLDPAVADAVKSQKNLADW</sequence>
<keyword evidence="7" id="KW-0460">Magnesium</keyword>
<evidence type="ECO:0000256" key="2">
    <source>
        <dbReference type="ARBA" id="ARBA00010052"/>
    </source>
</evidence>
<feature type="domain" description="ENPP1-3/EXOG-like endonuclease/phosphodiesterase" evidence="11">
    <location>
        <begin position="174"/>
        <end position="395"/>
    </location>
</feature>
<evidence type="ECO:0000313" key="13">
    <source>
        <dbReference type="EMBL" id="KAA2370909.1"/>
    </source>
</evidence>
<dbReference type="InterPro" id="IPR001604">
    <property type="entry name" value="Endo_G_ENPP1-like_dom"/>
</dbReference>
<evidence type="ECO:0000256" key="5">
    <source>
        <dbReference type="ARBA" id="ARBA00022759"/>
    </source>
</evidence>
<dbReference type="AlphaFoldDB" id="A0A5B3GD26"/>
<dbReference type="GO" id="GO:0003676">
    <property type="term" value="F:nucleic acid binding"/>
    <property type="evidence" value="ECO:0007669"/>
    <property type="project" value="InterPro"/>
</dbReference>
<dbReference type="RefSeq" id="WP_149887123.1">
    <property type="nucleotide sequence ID" value="NZ_CATXTW010000005.1"/>
</dbReference>
<dbReference type="InterPro" id="IPR044929">
    <property type="entry name" value="DNA/RNA_non-sp_Endonuclease_sf"/>
</dbReference>
<evidence type="ECO:0000313" key="14">
    <source>
        <dbReference type="Proteomes" id="UP000323567"/>
    </source>
</evidence>
<dbReference type="InterPro" id="IPR044925">
    <property type="entry name" value="His-Me_finger_sf"/>
</dbReference>
<dbReference type="PROSITE" id="PS01070">
    <property type="entry name" value="NUCLEASE_NON_SPEC"/>
    <property type="match status" value="1"/>
</dbReference>
<feature type="signal peptide" evidence="10">
    <location>
        <begin position="1"/>
        <end position="23"/>
    </location>
</feature>
<evidence type="ECO:0000259" key="11">
    <source>
        <dbReference type="SMART" id="SM00477"/>
    </source>
</evidence>
<comment type="similarity">
    <text evidence="2">Belongs to the DNA/RNA non-specific endonuclease family.</text>
</comment>
<keyword evidence="6" id="KW-0378">Hydrolase</keyword>
<evidence type="ECO:0000256" key="6">
    <source>
        <dbReference type="ARBA" id="ARBA00022801"/>
    </source>
</evidence>
<dbReference type="GO" id="GO:0046872">
    <property type="term" value="F:metal ion binding"/>
    <property type="evidence" value="ECO:0007669"/>
    <property type="project" value="UniProtKB-KW"/>
</dbReference>
<feature type="binding site" evidence="9">
    <location>
        <position position="279"/>
    </location>
    <ligand>
        <name>Mg(2+)</name>
        <dbReference type="ChEBI" id="CHEBI:18420"/>
        <note>catalytic</note>
    </ligand>
</feature>
<dbReference type="PANTHER" id="PTHR13966">
    <property type="entry name" value="ENDONUCLEASE RELATED"/>
    <property type="match status" value="1"/>
</dbReference>
<proteinExistence type="inferred from homology"/>
<keyword evidence="5 13" id="KW-0255">Endonuclease</keyword>
<dbReference type="SMART" id="SM00892">
    <property type="entry name" value="Endonuclease_NS"/>
    <property type="match status" value="1"/>
</dbReference>
<evidence type="ECO:0000259" key="12">
    <source>
        <dbReference type="SMART" id="SM00892"/>
    </source>
</evidence>
<evidence type="ECO:0000256" key="1">
    <source>
        <dbReference type="ARBA" id="ARBA00001946"/>
    </source>
</evidence>
<organism evidence="13 14">
    <name type="scientific">Alistipes shahii</name>
    <dbReference type="NCBI Taxonomy" id="328814"/>
    <lineage>
        <taxon>Bacteria</taxon>
        <taxon>Pseudomonadati</taxon>
        <taxon>Bacteroidota</taxon>
        <taxon>Bacteroidia</taxon>
        <taxon>Bacteroidales</taxon>
        <taxon>Rikenellaceae</taxon>
        <taxon>Alistipes</taxon>
    </lineage>
</organism>
<dbReference type="InterPro" id="IPR018524">
    <property type="entry name" value="DNA/RNA_endonuclease_AS"/>
</dbReference>
<protein>
    <submittedName>
        <fullName evidence="13">DNA/RNA non-specific endonuclease</fullName>
    </submittedName>
</protein>
<comment type="cofactor">
    <cofactor evidence="1">
        <name>Mg(2+)</name>
        <dbReference type="ChEBI" id="CHEBI:18420"/>
    </cofactor>
</comment>
<dbReference type="Proteomes" id="UP000323567">
    <property type="component" value="Unassembled WGS sequence"/>
</dbReference>
<reference evidence="13 14" key="1">
    <citation type="journal article" date="2019" name="Nat. Med.">
        <title>A library of human gut bacterial isolates paired with longitudinal multiomics data enables mechanistic microbiome research.</title>
        <authorList>
            <person name="Poyet M."/>
            <person name="Groussin M."/>
            <person name="Gibbons S.M."/>
            <person name="Avila-Pacheco J."/>
            <person name="Jiang X."/>
            <person name="Kearney S.M."/>
            <person name="Perrotta A.R."/>
            <person name="Berdy B."/>
            <person name="Zhao S."/>
            <person name="Lieberman T.D."/>
            <person name="Swanson P.K."/>
            <person name="Smith M."/>
            <person name="Roesemann S."/>
            <person name="Alexander J.E."/>
            <person name="Rich S.A."/>
            <person name="Livny J."/>
            <person name="Vlamakis H."/>
            <person name="Clish C."/>
            <person name="Bullock K."/>
            <person name="Deik A."/>
            <person name="Scott J."/>
            <person name="Pierce K.A."/>
            <person name="Xavier R.J."/>
            <person name="Alm E.J."/>
        </authorList>
    </citation>
    <scope>NUCLEOTIDE SEQUENCE [LARGE SCALE GENOMIC DNA]</scope>
    <source>
        <strain evidence="13 14">BIOML-A2</strain>
    </source>
</reference>
<dbReference type="PANTHER" id="PTHR13966:SF5">
    <property type="entry name" value="ENDONUCLEASE G, MITOCHONDRIAL"/>
    <property type="match status" value="1"/>
</dbReference>
<dbReference type="SUPFAM" id="SSF54060">
    <property type="entry name" value="His-Me finger endonucleases"/>
    <property type="match status" value="1"/>
</dbReference>
<dbReference type="Gene3D" id="3.40.570.10">
    <property type="entry name" value="Extracellular Endonuclease, subunit A"/>
    <property type="match status" value="1"/>
</dbReference>